<dbReference type="InterPro" id="IPR020422">
    <property type="entry name" value="TYR_PHOSPHATASE_DUAL_dom"/>
</dbReference>
<dbReference type="Proteomes" id="UP000248631">
    <property type="component" value="Unassembled WGS sequence"/>
</dbReference>
<accession>A0ABX9BYJ8</accession>
<gene>
    <name evidence="4" type="ORF">RB24_18175</name>
</gene>
<dbReference type="InterPro" id="IPR029021">
    <property type="entry name" value="Prot-tyrosine_phosphatase-like"/>
</dbReference>
<protein>
    <submittedName>
        <fullName evidence="4">Serine/threonine protein phosphatase</fullName>
    </submittedName>
</protein>
<feature type="transmembrane region" description="Helical" evidence="2">
    <location>
        <begin position="253"/>
        <end position="273"/>
    </location>
</feature>
<dbReference type="SUPFAM" id="SSF52799">
    <property type="entry name" value="(Phosphotyrosine protein) phosphatases II"/>
    <property type="match status" value="1"/>
</dbReference>
<keyword evidence="2" id="KW-0472">Membrane</keyword>
<keyword evidence="2" id="KW-0812">Transmembrane</keyword>
<feature type="transmembrane region" description="Helical" evidence="2">
    <location>
        <begin position="96"/>
        <end position="119"/>
    </location>
</feature>
<feature type="transmembrane region" description="Helical" evidence="2">
    <location>
        <begin position="190"/>
        <end position="208"/>
    </location>
</feature>
<feature type="region of interest" description="Disordered" evidence="1">
    <location>
        <begin position="449"/>
        <end position="468"/>
    </location>
</feature>
<keyword evidence="5" id="KW-1185">Reference proteome</keyword>
<name>A0ABX9BYJ8_9BURK</name>
<dbReference type="SMART" id="SM00195">
    <property type="entry name" value="DSPc"/>
    <property type="match status" value="1"/>
</dbReference>
<dbReference type="EMBL" id="JUGD01000023">
    <property type="protein sequence ID" value="RAM62893.1"/>
    <property type="molecule type" value="Genomic_DNA"/>
</dbReference>
<keyword evidence="2" id="KW-1133">Transmembrane helix</keyword>
<evidence type="ECO:0000256" key="2">
    <source>
        <dbReference type="SAM" id="Phobius"/>
    </source>
</evidence>
<comment type="caution">
    <text evidence="4">The sequence shown here is derived from an EMBL/GenBank/DDBJ whole genome shotgun (WGS) entry which is preliminary data.</text>
</comment>
<sequence>MSQVMQPLTPAAPPTPLPWKRGVAWLLLLGPLFFLSYGLANHAAAARANVPSFFYAWESHIPFLPWTIVPYWSIDLLYGFSFLCCRTPRETDRHALRLLSAQLIAVACFLAFPLRFAFVRPPSEGLFGALFASLAAFDLPYNQAPSLHIALLVLIWVQFARLPSGWLVKLFIHGWALLIGLSVLTTWQHHFIDIPTGAMLGLFCLWLWPDQGASPLRRDGQGSTRRLRLALAYGLGALLALGLAVNLRPLAAPLGWLALSLAIVAWNYAWAGAGGFQKIDGKRSLAATWLLAPYTWGAARNARLWTRRHPQPDAITDDVWLGRLPTSIEMCAGRFAALCDLCAELPVPRGYWRYAGHAWLDLVAPDADQLLAAARSIESLRGRGPVLVACALGYSRSAAAVATWLCLSGRCADMTCALALLAERRPTVVINDALRQRLQEVEQRLLKENHMPDLRQGSSGDAANDAAPLDLPPDAPQAALQAAHQAEIAAALLGLSRPLDAGSRVLSGAALILLALQVDTPKLWIPLTLSIAFGIAEYCFALRCAFDAPIFASWARRWHRGMRPEDDMAAFDLAIRESGLGQQPEPTRSLAQRTAGARRLLRYQYRCLAGQVGAWVGSFVVLFFF</sequence>
<feature type="transmembrane region" description="Helical" evidence="2">
    <location>
        <begin position="139"/>
        <end position="159"/>
    </location>
</feature>
<dbReference type="PANTHER" id="PTHR47216">
    <property type="match status" value="1"/>
</dbReference>
<evidence type="ECO:0000313" key="4">
    <source>
        <dbReference type="EMBL" id="RAM62893.1"/>
    </source>
</evidence>
<feature type="transmembrane region" description="Helical" evidence="2">
    <location>
        <begin position="603"/>
        <end position="624"/>
    </location>
</feature>
<feature type="transmembrane region" description="Helical" evidence="2">
    <location>
        <begin position="166"/>
        <end position="184"/>
    </location>
</feature>
<feature type="transmembrane region" description="Helical" evidence="2">
    <location>
        <begin position="229"/>
        <end position="247"/>
    </location>
</feature>
<dbReference type="Gene3D" id="3.90.190.10">
    <property type="entry name" value="Protein tyrosine phosphatase superfamily"/>
    <property type="match status" value="1"/>
</dbReference>
<evidence type="ECO:0000259" key="3">
    <source>
        <dbReference type="PROSITE" id="PS50056"/>
    </source>
</evidence>
<evidence type="ECO:0000313" key="5">
    <source>
        <dbReference type="Proteomes" id="UP000248631"/>
    </source>
</evidence>
<feature type="domain" description="Tyrosine specific protein phosphatases" evidence="3">
    <location>
        <begin position="368"/>
        <end position="436"/>
    </location>
</feature>
<reference evidence="4 5" key="1">
    <citation type="submission" date="2014-12" db="EMBL/GenBank/DDBJ databases">
        <title>Complete genome sequence of Herbaspirillum rubrisubalbicans Os38.</title>
        <authorList>
            <person name="Chen M."/>
            <person name="An Q."/>
        </authorList>
    </citation>
    <scope>NUCLEOTIDE SEQUENCE [LARGE SCALE GENOMIC DNA]</scope>
    <source>
        <strain evidence="4 5">Os38</strain>
    </source>
</reference>
<dbReference type="RefSeq" id="WP_112069292.1">
    <property type="nucleotide sequence ID" value="NZ_JUGD01000023.1"/>
</dbReference>
<proteinExistence type="predicted"/>
<dbReference type="InterPro" id="IPR000387">
    <property type="entry name" value="Tyr_Pase_dom"/>
</dbReference>
<dbReference type="PROSITE" id="PS50056">
    <property type="entry name" value="TYR_PHOSPHATASE_2"/>
    <property type="match status" value="1"/>
</dbReference>
<dbReference type="PANTHER" id="PTHR47216:SF4">
    <property type="entry name" value="OS01G0859400 PROTEIN"/>
    <property type="match status" value="1"/>
</dbReference>
<feature type="transmembrane region" description="Helical" evidence="2">
    <location>
        <begin position="63"/>
        <end position="84"/>
    </location>
</feature>
<dbReference type="CDD" id="cd03386">
    <property type="entry name" value="PAP2_Aur1_like"/>
    <property type="match status" value="1"/>
</dbReference>
<evidence type="ECO:0000256" key="1">
    <source>
        <dbReference type="SAM" id="MobiDB-lite"/>
    </source>
</evidence>
<organism evidence="4 5">
    <name type="scientific">Herbaspirillum rubrisubalbicans</name>
    <dbReference type="NCBI Taxonomy" id="80842"/>
    <lineage>
        <taxon>Bacteria</taxon>
        <taxon>Pseudomonadati</taxon>
        <taxon>Pseudomonadota</taxon>
        <taxon>Betaproteobacteria</taxon>
        <taxon>Burkholderiales</taxon>
        <taxon>Oxalobacteraceae</taxon>
        <taxon>Herbaspirillum</taxon>
    </lineage>
</organism>